<evidence type="ECO:0000313" key="5">
    <source>
        <dbReference type="Proteomes" id="UP001244297"/>
    </source>
</evidence>
<evidence type="ECO:0000256" key="3">
    <source>
        <dbReference type="SAM" id="MobiDB-lite"/>
    </source>
</evidence>
<dbReference type="RefSeq" id="WP_283206439.1">
    <property type="nucleotide sequence ID" value="NZ_BPQS01000014.1"/>
</dbReference>
<comment type="caution">
    <text evidence="4">The sequence shown here is derived from an EMBL/GenBank/DDBJ whole genome shotgun (WGS) entry which is preliminary data.</text>
</comment>
<dbReference type="Pfam" id="PF13561">
    <property type="entry name" value="adh_short_C2"/>
    <property type="match status" value="1"/>
</dbReference>
<dbReference type="SUPFAM" id="SSF51735">
    <property type="entry name" value="NAD(P)-binding Rossmann-fold domains"/>
    <property type="match status" value="1"/>
</dbReference>
<keyword evidence="5" id="KW-1185">Reference proteome</keyword>
<dbReference type="EMBL" id="JAUFPT010000092">
    <property type="protein sequence ID" value="MDN3574062.1"/>
    <property type="molecule type" value="Genomic_DNA"/>
</dbReference>
<evidence type="ECO:0000313" key="4">
    <source>
        <dbReference type="EMBL" id="MDN3574062.1"/>
    </source>
</evidence>
<dbReference type="PANTHER" id="PTHR43639:SF1">
    <property type="entry name" value="SHORT-CHAIN DEHYDROGENASE_REDUCTASE FAMILY PROTEIN"/>
    <property type="match status" value="1"/>
</dbReference>
<dbReference type="Proteomes" id="UP001244297">
    <property type="component" value="Unassembled WGS sequence"/>
</dbReference>
<dbReference type="NCBIfam" id="NF005559">
    <property type="entry name" value="PRK07231.1"/>
    <property type="match status" value="1"/>
</dbReference>
<proteinExistence type="inferred from homology"/>
<dbReference type="Gene3D" id="3.40.50.720">
    <property type="entry name" value="NAD(P)-binding Rossmann-like Domain"/>
    <property type="match status" value="1"/>
</dbReference>
<accession>A0ABT8AWL7</accession>
<dbReference type="PRINTS" id="PR00081">
    <property type="entry name" value="GDHRDH"/>
</dbReference>
<dbReference type="PANTHER" id="PTHR43639">
    <property type="entry name" value="OXIDOREDUCTASE, SHORT-CHAIN DEHYDROGENASE/REDUCTASE FAMILY (AFU_ORTHOLOGUE AFUA_5G02870)"/>
    <property type="match status" value="1"/>
</dbReference>
<evidence type="ECO:0000256" key="2">
    <source>
        <dbReference type="ARBA" id="ARBA00023002"/>
    </source>
</evidence>
<keyword evidence="2" id="KW-0560">Oxidoreductase</keyword>
<name>A0ABT8AWL7_9HYPH</name>
<feature type="region of interest" description="Disordered" evidence="3">
    <location>
        <begin position="1"/>
        <end position="29"/>
    </location>
</feature>
<gene>
    <name evidence="4" type="ORF">QWZ18_26100</name>
</gene>
<evidence type="ECO:0000256" key="1">
    <source>
        <dbReference type="ARBA" id="ARBA00006484"/>
    </source>
</evidence>
<dbReference type="PRINTS" id="PR00080">
    <property type="entry name" value="SDRFAMILY"/>
</dbReference>
<dbReference type="InterPro" id="IPR002347">
    <property type="entry name" value="SDR_fam"/>
</dbReference>
<comment type="similarity">
    <text evidence="1">Belongs to the short-chain dehydrogenases/reductases (SDR) family.</text>
</comment>
<organism evidence="4 5">
    <name type="scientific">Methylobacterium longum</name>
    <dbReference type="NCBI Taxonomy" id="767694"/>
    <lineage>
        <taxon>Bacteria</taxon>
        <taxon>Pseudomonadati</taxon>
        <taxon>Pseudomonadota</taxon>
        <taxon>Alphaproteobacteria</taxon>
        <taxon>Hyphomicrobiales</taxon>
        <taxon>Methylobacteriaceae</taxon>
        <taxon>Methylobacterium</taxon>
    </lineage>
</organism>
<dbReference type="InterPro" id="IPR036291">
    <property type="entry name" value="NAD(P)-bd_dom_sf"/>
</dbReference>
<protein>
    <submittedName>
        <fullName evidence="4">SDR family oxidoreductase</fullName>
    </submittedName>
</protein>
<sequence>MPFPQSARTAIASARNSPPHPESLHRTTTWEREGTKRLDGKVAIVTGAGGGFGAGIAQHFAAEGAAVACVDIDLGAAERVAAGIGAKALAVGADVGSAADVEASVAATRERFGVPHILVNNAGTTHRNKPLLEVTEDEFDRVFRVNVKSIFRYVRAIAPVMRDAGGGVILNVSSTAALRPRPGLTWYNASKGAASLATKSLALELAPWKIRVNALCPVMGATGLLEHFMGVPDTPENRERFIATIPLGRLSQARDIAAAALFLASDEAEFITGVDLPVDGGRTA</sequence>
<reference evidence="5" key="1">
    <citation type="journal article" date="2019" name="Int. J. Syst. Evol. Microbiol.">
        <title>The Global Catalogue of Microorganisms (GCM) 10K type strain sequencing project: providing services to taxonomists for standard genome sequencing and annotation.</title>
        <authorList>
            <consortium name="The Broad Institute Genomics Platform"/>
            <consortium name="The Broad Institute Genome Sequencing Center for Infectious Disease"/>
            <person name="Wu L."/>
            <person name="Ma J."/>
        </authorList>
    </citation>
    <scope>NUCLEOTIDE SEQUENCE [LARGE SCALE GENOMIC DNA]</scope>
    <source>
        <strain evidence="5">CECT 7806</strain>
    </source>
</reference>